<dbReference type="SUPFAM" id="SSF48264">
    <property type="entry name" value="Cytochrome P450"/>
    <property type="match status" value="1"/>
</dbReference>
<keyword evidence="10" id="KW-0812">Transmembrane</keyword>
<evidence type="ECO:0000256" key="3">
    <source>
        <dbReference type="ARBA" id="ARBA00022617"/>
    </source>
</evidence>
<evidence type="ECO:0000313" key="11">
    <source>
        <dbReference type="EMBL" id="CRG84223.1"/>
    </source>
</evidence>
<organism evidence="11 12">
    <name type="scientific">Talaromyces islandicus</name>
    <name type="common">Penicillium islandicum</name>
    <dbReference type="NCBI Taxonomy" id="28573"/>
    <lineage>
        <taxon>Eukaryota</taxon>
        <taxon>Fungi</taxon>
        <taxon>Dikarya</taxon>
        <taxon>Ascomycota</taxon>
        <taxon>Pezizomycotina</taxon>
        <taxon>Eurotiomycetes</taxon>
        <taxon>Eurotiomycetidae</taxon>
        <taxon>Eurotiales</taxon>
        <taxon>Trichocomaceae</taxon>
        <taxon>Talaromyces</taxon>
        <taxon>Talaromyces sect. Islandici</taxon>
    </lineage>
</organism>
<dbReference type="InterPro" id="IPR002401">
    <property type="entry name" value="Cyt_P450_E_grp-I"/>
</dbReference>
<sequence length="505" mass="56285">MASINELHTGDLLWLIAAGYASYIIYNLLYNLFWHPLASFPGPTIAAVTPLYKAYIDLVAKSSFVHALEKLHSQYGDIVRVGPNEIHFSAPSAYLEIYNAYNKWDKEKSLYHSFGEDHSTFGFLTYNEAKERRDVLSKLFSKKGIADVQELVLEKVTKLCDSFENLGSKPADLFYAYRCMSVDVITYLCFGNDIDAIGAPGYEAPIIKAMDSSLSVFVGFKYSSLLKDAVINCPPNLSKVVSPATSGLVDLQKLVKGQINDLAKDPINLQNLPHSTTIYHQLLRPDAYRSGTVPNAQSVYEESQALLFAGADTTGTTLMHGSFYILTLPTVYARLKAELLSAWPVLGDIPSLSELEKFPYLSAVIKESLRMSPGVASPLPRVVPSSGATIHKTFIPGGVVAGMSSRFVHRNETIFPNPDEFIPDRWLKLKEKDLDKWLVAFSNGPRRCLGSNLAWAELYLCFAHVFRKFDVEIDPSSPKRLEWRDCFLPEYRGPHLKAIFSKAAA</sequence>
<evidence type="ECO:0000256" key="4">
    <source>
        <dbReference type="ARBA" id="ARBA00022723"/>
    </source>
</evidence>
<evidence type="ECO:0000256" key="9">
    <source>
        <dbReference type="RuleBase" id="RU000461"/>
    </source>
</evidence>
<dbReference type="PRINTS" id="PR00385">
    <property type="entry name" value="P450"/>
</dbReference>
<keyword evidence="10" id="KW-1133">Transmembrane helix</keyword>
<feature type="transmembrane region" description="Helical" evidence="10">
    <location>
        <begin position="12"/>
        <end position="34"/>
    </location>
</feature>
<accession>A0A0U1LME0</accession>
<evidence type="ECO:0000313" key="12">
    <source>
        <dbReference type="Proteomes" id="UP000054383"/>
    </source>
</evidence>
<keyword evidence="3 8" id="KW-0349">Heme</keyword>
<evidence type="ECO:0000256" key="2">
    <source>
        <dbReference type="ARBA" id="ARBA00010617"/>
    </source>
</evidence>
<comment type="cofactor">
    <cofactor evidence="1 8">
        <name>heme</name>
        <dbReference type="ChEBI" id="CHEBI:30413"/>
    </cofactor>
</comment>
<dbReference type="STRING" id="28573.A0A0U1LME0"/>
<dbReference type="Proteomes" id="UP000054383">
    <property type="component" value="Unassembled WGS sequence"/>
</dbReference>
<dbReference type="GO" id="GO:0020037">
    <property type="term" value="F:heme binding"/>
    <property type="evidence" value="ECO:0007669"/>
    <property type="project" value="InterPro"/>
</dbReference>
<keyword evidence="4 8" id="KW-0479">Metal-binding</keyword>
<feature type="binding site" description="axial binding residue" evidence="8">
    <location>
        <position position="448"/>
    </location>
    <ligand>
        <name>heme</name>
        <dbReference type="ChEBI" id="CHEBI:30413"/>
    </ligand>
    <ligandPart>
        <name>Fe</name>
        <dbReference type="ChEBI" id="CHEBI:18248"/>
    </ligandPart>
</feature>
<dbReference type="OMA" id="WCELYIA"/>
<evidence type="ECO:0000256" key="8">
    <source>
        <dbReference type="PIRSR" id="PIRSR602401-1"/>
    </source>
</evidence>
<keyword evidence="12" id="KW-1185">Reference proteome</keyword>
<comment type="similarity">
    <text evidence="2 9">Belongs to the cytochrome P450 family.</text>
</comment>
<keyword evidence="6 8" id="KW-0408">Iron</keyword>
<proteinExistence type="inferred from homology"/>
<dbReference type="Gene3D" id="1.10.630.10">
    <property type="entry name" value="Cytochrome P450"/>
    <property type="match status" value="1"/>
</dbReference>
<dbReference type="CDD" id="cd11062">
    <property type="entry name" value="CYP58-like"/>
    <property type="match status" value="1"/>
</dbReference>
<reference evidence="11 12" key="1">
    <citation type="submission" date="2015-04" db="EMBL/GenBank/DDBJ databases">
        <authorList>
            <person name="Syromyatnikov M.Y."/>
            <person name="Popov V.N."/>
        </authorList>
    </citation>
    <scope>NUCLEOTIDE SEQUENCE [LARGE SCALE GENOMIC DNA]</scope>
    <source>
        <strain evidence="11">WF-38-12</strain>
    </source>
</reference>
<evidence type="ECO:0000256" key="7">
    <source>
        <dbReference type="ARBA" id="ARBA00023033"/>
    </source>
</evidence>
<dbReference type="OrthoDB" id="3945418at2759"/>
<dbReference type="PROSITE" id="PS00086">
    <property type="entry name" value="CYTOCHROME_P450"/>
    <property type="match status" value="1"/>
</dbReference>
<protein>
    <submittedName>
        <fullName evidence="11">Trichodiene oxygenase</fullName>
    </submittedName>
</protein>
<gene>
    <name evidence="11" type="ORF">PISL3812_01537</name>
</gene>
<dbReference type="PANTHER" id="PTHR24305">
    <property type="entry name" value="CYTOCHROME P450"/>
    <property type="match status" value="1"/>
</dbReference>
<name>A0A0U1LME0_TALIS</name>
<keyword evidence="7 9" id="KW-0503">Monooxygenase</keyword>
<dbReference type="GO" id="GO:0005506">
    <property type="term" value="F:iron ion binding"/>
    <property type="evidence" value="ECO:0007669"/>
    <property type="project" value="InterPro"/>
</dbReference>
<keyword evidence="5 9" id="KW-0560">Oxidoreductase</keyword>
<dbReference type="GO" id="GO:0016705">
    <property type="term" value="F:oxidoreductase activity, acting on paired donors, with incorporation or reduction of molecular oxygen"/>
    <property type="evidence" value="ECO:0007669"/>
    <property type="project" value="InterPro"/>
</dbReference>
<dbReference type="GO" id="GO:0004497">
    <property type="term" value="F:monooxygenase activity"/>
    <property type="evidence" value="ECO:0007669"/>
    <property type="project" value="UniProtKB-KW"/>
</dbReference>
<evidence type="ECO:0000256" key="1">
    <source>
        <dbReference type="ARBA" id="ARBA00001971"/>
    </source>
</evidence>
<dbReference type="InterPro" id="IPR036396">
    <property type="entry name" value="Cyt_P450_sf"/>
</dbReference>
<evidence type="ECO:0000256" key="6">
    <source>
        <dbReference type="ARBA" id="ARBA00023004"/>
    </source>
</evidence>
<dbReference type="InterPro" id="IPR001128">
    <property type="entry name" value="Cyt_P450"/>
</dbReference>
<dbReference type="PRINTS" id="PR00463">
    <property type="entry name" value="EP450I"/>
</dbReference>
<dbReference type="Pfam" id="PF00067">
    <property type="entry name" value="p450"/>
    <property type="match status" value="1"/>
</dbReference>
<dbReference type="InterPro" id="IPR017972">
    <property type="entry name" value="Cyt_P450_CS"/>
</dbReference>
<dbReference type="AlphaFoldDB" id="A0A0U1LME0"/>
<dbReference type="EMBL" id="CVMT01000001">
    <property type="protein sequence ID" value="CRG84223.1"/>
    <property type="molecule type" value="Genomic_DNA"/>
</dbReference>
<dbReference type="InterPro" id="IPR050121">
    <property type="entry name" value="Cytochrome_P450_monoxygenase"/>
</dbReference>
<keyword evidence="10" id="KW-0472">Membrane</keyword>
<evidence type="ECO:0000256" key="10">
    <source>
        <dbReference type="SAM" id="Phobius"/>
    </source>
</evidence>
<dbReference type="PANTHER" id="PTHR24305:SF157">
    <property type="entry name" value="N-ACETYLTRYPTOPHAN 6-HYDROXYLASE IVOC-RELATED"/>
    <property type="match status" value="1"/>
</dbReference>
<evidence type="ECO:0000256" key="5">
    <source>
        <dbReference type="ARBA" id="ARBA00023002"/>
    </source>
</evidence>